<evidence type="ECO:0000256" key="1">
    <source>
        <dbReference type="SAM" id="MobiDB-lite"/>
    </source>
</evidence>
<dbReference type="SMART" id="SM00153">
    <property type="entry name" value="VHP"/>
    <property type="match status" value="1"/>
</dbReference>
<gene>
    <name evidence="3" type="ORF">TrLO_g1815</name>
</gene>
<sequence length="198" mass="22586">MSMSSFTTSPPLTPNALPPATRSPSNLSEIVLSHILARPTPEILVSIFQSVTEGTIYLDESSINLLRRKIAERFPQMSSNYDHDTLRTALGHSYFERLFQVQTSREAEVQRFRTNTRTGSICEKSKTGWETVDVRNGGNLPYRALVSGVVFPVGVEISKRESYLCEEEFKEIFGMTKAEFNDLDKYVQVRLKKEKKLW</sequence>
<dbReference type="SUPFAM" id="SSF47050">
    <property type="entry name" value="VHP, Villin headpiece domain"/>
    <property type="match status" value="1"/>
</dbReference>
<evidence type="ECO:0000313" key="3">
    <source>
        <dbReference type="EMBL" id="GMH68767.1"/>
    </source>
</evidence>
<dbReference type="InterPro" id="IPR036886">
    <property type="entry name" value="Villin_headpiece_dom_sf"/>
</dbReference>
<evidence type="ECO:0000313" key="4">
    <source>
        <dbReference type="Proteomes" id="UP001165122"/>
    </source>
</evidence>
<dbReference type="PROSITE" id="PS51089">
    <property type="entry name" value="HP"/>
    <property type="match status" value="1"/>
</dbReference>
<proteinExistence type="predicted"/>
<comment type="caution">
    <text evidence="3">The sequence shown here is derived from an EMBL/GenBank/DDBJ whole genome shotgun (WGS) entry which is preliminary data.</text>
</comment>
<dbReference type="AlphaFoldDB" id="A0A9W7AG43"/>
<protein>
    <recommendedName>
        <fullName evidence="2">HP domain-containing protein</fullName>
    </recommendedName>
</protein>
<organism evidence="3 4">
    <name type="scientific">Triparma laevis f. longispina</name>
    <dbReference type="NCBI Taxonomy" id="1714387"/>
    <lineage>
        <taxon>Eukaryota</taxon>
        <taxon>Sar</taxon>
        <taxon>Stramenopiles</taxon>
        <taxon>Ochrophyta</taxon>
        <taxon>Bolidophyceae</taxon>
        <taxon>Parmales</taxon>
        <taxon>Triparmaceae</taxon>
        <taxon>Triparma</taxon>
    </lineage>
</organism>
<keyword evidence="4" id="KW-1185">Reference proteome</keyword>
<dbReference type="OrthoDB" id="6375767at2759"/>
<dbReference type="Proteomes" id="UP001165122">
    <property type="component" value="Unassembled WGS sequence"/>
</dbReference>
<feature type="domain" description="HP" evidence="2">
    <location>
        <begin position="134"/>
        <end position="198"/>
    </location>
</feature>
<name>A0A9W7AG43_9STRA</name>
<dbReference type="GO" id="GO:0003779">
    <property type="term" value="F:actin binding"/>
    <property type="evidence" value="ECO:0007669"/>
    <property type="project" value="InterPro"/>
</dbReference>
<dbReference type="Gene3D" id="1.10.950.10">
    <property type="entry name" value="Villin headpiece domain"/>
    <property type="match status" value="1"/>
</dbReference>
<dbReference type="Pfam" id="PF02209">
    <property type="entry name" value="VHP"/>
    <property type="match status" value="1"/>
</dbReference>
<dbReference type="InterPro" id="IPR003128">
    <property type="entry name" value="Villin_headpiece"/>
</dbReference>
<reference evidence="4" key="1">
    <citation type="journal article" date="2023" name="Commun. Biol.">
        <title>Genome analysis of Parmales, the sister group of diatoms, reveals the evolutionary specialization of diatoms from phago-mixotrophs to photoautotrophs.</title>
        <authorList>
            <person name="Ban H."/>
            <person name="Sato S."/>
            <person name="Yoshikawa S."/>
            <person name="Yamada K."/>
            <person name="Nakamura Y."/>
            <person name="Ichinomiya M."/>
            <person name="Sato N."/>
            <person name="Blanc-Mathieu R."/>
            <person name="Endo H."/>
            <person name="Kuwata A."/>
            <person name="Ogata H."/>
        </authorList>
    </citation>
    <scope>NUCLEOTIDE SEQUENCE [LARGE SCALE GENOMIC DNA]</scope>
    <source>
        <strain evidence="4">NIES 3700</strain>
    </source>
</reference>
<dbReference type="GO" id="GO:0007010">
    <property type="term" value="P:cytoskeleton organization"/>
    <property type="evidence" value="ECO:0007669"/>
    <property type="project" value="InterPro"/>
</dbReference>
<evidence type="ECO:0000259" key="2">
    <source>
        <dbReference type="PROSITE" id="PS51089"/>
    </source>
</evidence>
<accession>A0A9W7AG43</accession>
<dbReference type="EMBL" id="BRXW01000598">
    <property type="protein sequence ID" value="GMH68767.1"/>
    <property type="molecule type" value="Genomic_DNA"/>
</dbReference>
<feature type="region of interest" description="Disordered" evidence="1">
    <location>
        <begin position="1"/>
        <end position="23"/>
    </location>
</feature>